<keyword evidence="1" id="KW-1133">Transmembrane helix</keyword>
<keyword evidence="1" id="KW-0812">Transmembrane</keyword>
<dbReference type="EMBL" id="JBHTLQ010000003">
    <property type="protein sequence ID" value="MFD1189303.1"/>
    <property type="molecule type" value="Genomic_DNA"/>
</dbReference>
<protein>
    <submittedName>
        <fullName evidence="2">Uncharacterized protein</fullName>
    </submittedName>
</protein>
<accession>A0ABW3SXB0</accession>
<feature type="transmembrane region" description="Helical" evidence="1">
    <location>
        <begin position="86"/>
        <end position="107"/>
    </location>
</feature>
<dbReference type="Pfam" id="PF26512">
    <property type="entry name" value="SOI"/>
    <property type="match status" value="1"/>
</dbReference>
<comment type="caution">
    <text evidence="2">The sequence shown here is derived from an EMBL/GenBank/DDBJ whole genome shotgun (WGS) entry which is preliminary data.</text>
</comment>
<evidence type="ECO:0000256" key="1">
    <source>
        <dbReference type="SAM" id="Phobius"/>
    </source>
</evidence>
<reference evidence="3" key="1">
    <citation type="journal article" date="2019" name="Int. J. Syst. Evol. Microbiol.">
        <title>The Global Catalogue of Microorganisms (GCM) 10K type strain sequencing project: providing services to taxonomists for standard genome sequencing and annotation.</title>
        <authorList>
            <consortium name="The Broad Institute Genomics Platform"/>
            <consortium name="The Broad Institute Genome Sequencing Center for Infectious Disease"/>
            <person name="Wu L."/>
            <person name="Ma J."/>
        </authorList>
    </citation>
    <scope>NUCLEOTIDE SEQUENCE [LARGE SCALE GENOMIC DNA]</scope>
    <source>
        <strain evidence="3">CCUG 55074</strain>
    </source>
</reference>
<feature type="transmembrane region" description="Helical" evidence="1">
    <location>
        <begin position="12"/>
        <end position="33"/>
    </location>
</feature>
<keyword evidence="1" id="KW-0472">Membrane</keyword>
<evidence type="ECO:0000313" key="2">
    <source>
        <dbReference type="EMBL" id="MFD1189303.1"/>
    </source>
</evidence>
<sequence length="152" mass="15946">MSETGLRVSVLHGVLMILAGMVLAGFPLTFHIAEQVYGQPMPMPVGGDARGWMMAHLEGLMNGLLVIALAFATRIGGELKAGRERWLVPALLVAGWGNVAASILAPILGVRGMAFDSHAANNLVTGLFTVALVASFAAFYGVIAHLARRPQG</sequence>
<evidence type="ECO:0000313" key="3">
    <source>
        <dbReference type="Proteomes" id="UP001597216"/>
    </source>
</evidence>
<feature type="transmembrane region" description="Helical" evidence="1">
    <location>
        <begin position="127"/>
        <end position="147"/>
    </location>
</feature>
<name>A0ABW3SXB0_9CAUL</name>
<gene>
    <name evidence="2" type="ORF">ACFQ27_01810</name>
</gene>
<dbReference type="Proteomes" id="UP001597216">
    <property type="component" value="Unassembled WGS sequence"/>
</dbReference>
<dbReference type="InterPro" id="IPR058965">
    <property type="entry name" value="SOI/HabA-like"/>
</dbReference>
<feature type="transmembrane region" description="Helical" evidence="1">
    <location>
        <begin position="53"/>
        <end position="74"/>
    </location>
</feature>
<keyword evidence="3" id="KW-1185">Reference proteome</keyword>
<organism evidence="2 3">
    <name type="scientific">Phenylobacterium conjunctum</name>
    <dbReference type="NCBI Taxonomy" id="1298959"/>
    <lineage>
        <taxon>Bacteria</taxon>
        <taxon>Pseudomonadati</taxon>
        <taxon>Pseudomonadota</taxon>
        <taxon>Alphaproteobacteria</taxon>
        <taxon>Caulobacterales</taxon>
        <taxon>Caulobacteraceae</taxon>
        <taxon>Phenylobacterium</taxon>
    </lineage>
</organism>
<proteinExistence type="predicted"/>
<dbReference type="RefSeq" id="WP_374346659.1">
    <property type="nucleotide sequence ID" value="NZ_JBHTLQ010000003.1"/>
</dbReference>